<protein>
    <recommendedName>
        <fullName evidence="6">Peptidase S1 domain-containing protein</fullName>
    </recommendedName>
</protein>
<evidence type="ECO:0000256" key="4">
    <source>
        <dbReference type="ARBA" id="ARBA00023157"/>
    </source>
</evidence>
<evidence type="ECO:0000259" key="6">
    <source>
        <dbReference type="Pfam" id="PF00089"/>
    </source>
</evidence>
<dbReference type="PANTHER" id="PTHR24276">
    <property type="entry name" value="POLYSERASE-RELATED"/>
    <property type="match status" value="1"/>
</dbReference>
<keyword evidence="8" id="KW-1185">Reference proteome</keyword>
<dbReference type="Gene3D" id="2.40.10.10">
    <property type="entry name" value="Trypsin-like serine proteases"/>
    <property type="match status" value="1"/>
</dbReference>
<dbReference type="PANTHER" id="PTHR24276:SF91">
    <property type="entry name" value="AT26814P-RELATED"/>
    <property type="match status" value="1"/>
</dbReference>
<dbReference type="InterPro" id="IPR043504">
    <property type="entry name" value="Peptidase_S1_PA_chymotrypsin"/>
</dbReference>
<name>A0A1B0D2Y2_PHLPP</name>
<dbReference type="InterPro" id="IPR050430">
    <property type="entry name" value="Peptidase_S1"/>
</dbReference>
<comment type="similarity">
    <text evidence="5">Belongs to the peptidase S1 family. CLIP subfamily.</text>
</comment>
<dbReference type="PROSITE" id="PS00134">
    <property type="entry name" value="TRYPSIN_HIS"/>
    <property type="match status" value="1"/>
</dbReference>
<evidence type="ECO:0000313" key="7">
    <source>
        <dbReference type="EnsemblMetazoa" id="PPAI001705-PA"/>
    </source>
</evidence>
<evidence type="ECO:0000256" key="5">
    <source>
        <dbReference type="ARBA" id="ARBA00024195"/>
    </source>
</evidence>
<keyword evidence="3" id="KW-0720">Serine protease</keyword>
<evidence type="ECO:0000256" key="2">
    <source>
        <dbReference type="ARBA" id="ARBA00022801"/>
    </source>
</evidence>
<evidence type="ECO:0000256" key="3">
    <source>
        <dbReference type="ARBA" id="ARBA00022825"/>
    </source>
</evidence>
<keyword evidence="2" id="KW-0378">Hydrolase</keyword>
<dbReference type="GO" id="GO:0006508">
    <property type="term" value="P:proteolysis"/>
    <property type="evidence" value="ECO:0007669"/>
    <property type="project" value="UniProtKB-KW"/>
</dbReference>
<dbReference type="Proteomes" id="UP000092462">
    <property type="component" value="Unassembled WGS sequence"/>
</dbReference>
<dbReference type="InterPro" id="IPR018114">
    <property type="entry name" value="TRYPSIN_HIS"/>
</dbReference>
<keyword evidence="4" id="KW-1015">Disulfide bond</keyword>
<dbReference type="InterPro" id="IPR001254">
    <property type="entry name" value="Trypsin_dom"/>
</dbReference>
<proteinExistence type="inferred from homology"/>
<dbReference type="AlphaFoldDB" id="A0A1B0D2Y2"/>
<dbReference type="InterPro" id="IPR009003">
    <property type="entry name" value="Peptidase_S1_PA"/>
</dbReference>
<dbReference type="EnsemblMetazoa" id="PPAI001705-RA">
    <property type="protein sequence ID" value="PPAI001705-PA"/>
    <property type="gene ID" value="PPAI001705"/>
</dbReference>
<dbReference type="VEuPathDB" id="VectorBase:PPAPM1_000758"/>
<accession>A0A1B0D2Y2</accession>
<dbReference type="Pfam" id="PF00089">
    <property type="entry name" value="Trypsin"/>
    <property type="match status" value="1"/>
</dbReference>
<dbReference type="SUPFAM" id="SSF50494">
    <property type="entry name" value="Trypsin-like serine proteases"/>
    <property type="match status" value="1"/>
</dbReference>
<evidence type="ECO:0000256" key="1">
    <source>
        <dbReference type="ARBA" id="ARBA00022670"/>
    </source>
</evidence>
<dbReference type="EMBL" id="AJVK01023134">
    <property type="status" value="NOT_ANNOTATED_CDS"/>
    <property type="molecule type" value="Genomic_DNA"/>
</dbReference>
<dbReference type="EMBL" id="AJVK01023135">
    <property type="status" value="NOT_ANNOTATED_CDS"/>
    <property type="molecule type" value="Genomic_DNA"/>
</dbReference>
<reference evidence="7" key="1">
    <citation type="submission" date="2022-08" db="UniProtKB">
        <authorList>
            <consortium name="EnsemblMetazoa"/>
        </authorList>
    </citation>
    <scope>IDENTIFICATION</scope>
    <source>
        <strain evidence="7">Israel</strain>
    </source>
</reference>
<dbReference type="VEuPathDB" id="VectorBase:PPAI001705"/>
<feature type="domain" description="Peptidase S1" evidence="6">
    <location>
        <begin position="16"/>
        <end position="65"/>
    </location>
</feature>
<dbReference type="GO" id="GO:0004252">
    <property type="term" value="F:serine-type endopeptidase activity"/>
    <property type="evidence" value="ECO:0007669"/>
    <property type="project" value="InterPro"/>
</dbReference>
<organism evidence="7 8">
    <name type="scientific">Phlebotomus papatasi</name>
    <name type="common">Sandfly</name>
    <dbReference type="NCBI Taxonomy" id="29031"/>
    <lineage>
        <taxon>Eukaryota</taxon>
        <taxon>Metazoa</taxon>
        <taxon>Ecdysozoa</taxon>
        <taxon>Arthropoda</taxon>
        <taxon>Hexapoda</taxon>
        <taxon>Insecta</taxon>
        <taxon>Pterygota</taxon>
        <taxon>Neoptera</taxon>
        <taxon>Endopterygota</taxon>
        <taxon>Diptera</taxon>
        <taxon>Nematocera</taxon>
        <taxon>Psychodoidea</taxon>
        <taxon>Psychodidae</taxon>
        <taxon>Phlebotomus</taxon>
        <taxon>Phlebotomus</taxon>
    </lineage>
</organism>
<sequence>VLSFSTFSELHPNLRIVGGSEVSIEDVPYQVSVTDSGEHFCGGSVIGRKHIVTAGHCVKYELYRYSSVGERSPCRKRMAIILSVLNPSASLLSPKTKNASITAHRAVPNNITDIVNPLRLYAKIIEKRSVVV</sequence>
<dbReference type="EMBL" id="AJVK01023136">
    <property type="status" value="NOT_ANNOTATED_CDS"/>
    <property type="molecule type" value="Genomic_DNA"/>
</dbReference>
<evidence type="ECO:0000313" key="8">
    <source>
        <dbReference type="Proteomes" id="UP000092462"/>
    </source>
</evidence>
<keyword evidence="1" id="KW-0645">Protease</keyword>